<name>A0A7S2H438_9EUKA</name>
<protein>
    <submittedName>
        <fullName evidence="2">Uncharacterized protein</fullName>
    </submittedName>
</protein>
<evidence type="ECO:0000313" key="2">
    <source>
        <dbReference type="EMBL" id="CAD9479872.1"/>
    </source>
</evidence>
<feature type="region of interest" description="Disordered" evidence="1">
    <location>
        <begin position="134"/>
        <end position="172"/>
    </location>
</feature>
<dbReference type="EMBL" id="HBGU01045589">
    <property type="protein sequence ID" value="CAD9479872.1"/>
    <property type="molecule type" value="Transcribed_RNA"/>
</dbReference>
<gene>
    <name evidence="2" type="ORF">CBRE1094_LOCUS24812</name>
</gene>
<reference evidence="2" key="1">
    <citation type="submission" date="2021-01" db="EMBL/GenBank/DDBJ databases">
        <authorList>
            <person name="Corre E."/>
            <person name="Pelletier E."/>
            <person name="Niang G."/>
            <person name="Scheremetjew M."/>
            <person name="Finn R."/>
            <person name="Kale V."/>
            <person name="Holt S."/>
            <person name="Cochrane G."/>
            <person name="Meng A."/>
            <person name="Brown T."/>
            <person name="Cohen L."/>
        </authorList>
    </citation>
    <scope>NUCLEOTIDE SEQUENCE</scope>
    <source>
        <strain evidence="2">UTEX LB 985</strain>
    </source>
</reference>
<proteinExistence type="predicted"/>
<accession>A0A7S2H438</accession>
<organism evidence="2">
    <name type="scientific">Haptolina brevifila</name>
    <dbReference type="NCBI Taxonomy" id="156173"/>
    <lineage>
        <taxon>Eukaryota</taxon>
        <taxon>Haptista</taxon>
        <taxon>Haptophyta</taxon>
        <taxon>Prymnesiophyceae</taxon>
        <taxon>Prymnesiales</taxon>
        <taxon>Prymnesiaceae</taxon>
        <taxon>Haptolina</taxon>
    </lineage>
</organism>
<dbReference type="AlphaFoldDB" id="A0A7S2H438"/>
<evidence type="ECO:0000256" key="1">
    <source>
        <dbReference type="SAM" id="MobiDB-lite"/>
    </source>
</evidence>
<sequence>MNFAAAEPAVTHSGLEYMRDQPAAPAPAAAPALTADSVWPEHARIAALPFGGSLREAILQNDRAAVRAIQRFWGMTVLASDEQIESIVAAAASADWTPPPQLSMAPPAVPTPAAGDEAARIQSDSDFARRLQEEEFGQGNGNGEVLIDLPTGPPPVFRSDSDLARELSLQTV</sequence>